<name>A0AAV1Z751_9ARAC</name>
<keyword evidence="1" id="KW-0732">Signal</keyword>
<feature type="chain" id="PRO_5043696253" evidence="1">
    <location>
        <begin position="19"/>
        <end position="143"/>
    </location>
</feature>
<evidence type="ECO:0000313" key="2">
    <source>
        <dbReference type="EMBL" id="CAL1267268.1"/>
    </source>
</evidence>
<dbReference type="AlphaFoldDB" id="A0AAV1Z751"/>
<protein>
    <submittedName>
        <fullName evidence="2">Uncharacterized protein</fullName>
    </submittedName>
</protein>
<evidence type="ECO:0000313" key="3">
    <source>
        <dbReference type="Proteomes" id="UP001497382"/>
    </source>
</evidence>
<keyword evidence="3" id="KW-1185">Reference proteome</keyword>
<reference evidence="2 3" key="1">
    <citation type="submission" date="2024-04" db="EMBL/GenBank/DDBJ databases">
        <authorList>
            <person name="Rising A."/>
            <person name="Reimegard J."/>
            <person name="Sonavane S."/>
            <person name="Akerstrom W."/>
            <person name="Nylinder S."/>
            <person name="Hedman E."/>
            <person name="Kallberg Y."/>
        </authorList>
    </citation>
    <scope>NUCLEOTIDE SEQUENCE [LARGE SCALE GENOMIC DNA]</scope>
</reference>
<proteinExistence type="predicted"/>
<organism evidence="2 3">
    <name type="scientific">Larinioides sclopetarius</name>
    <dbReference type="NCBI Taxonomy" id="280406"/>
    <lineage>
        <taxon>Eukaryota</taxon>
        <taxon>Metazoa</taxon>
        <taxon>Ecdysozoa</taxon>
        <taxon>Arthropoda</taxon>
        <taxon>Chelicerata</taxon>
        <taxon>Arachnida</taxon>
        <taxon>Araneae</taxon>
        <taxon>Araneomorphae</taxon>
        <taxon>Entelegynae</taxon>
        <taxon>Araneoidea</taxon>
        <taxon>Araneidae</taxon>
        <taxon>Larinioides</taxon>
    </lineage>
</organism>
<comment type="caution">
    <text evidence="2">The sequence shown here is derived from an EMBL/GenBank/DDBJ whole genome shotgun (WGS) entry which is preliminary data.</text>
</comment>
<gene>
    <name evidence="2" type="ORF">LARSCL_LOCUS3568</name>
</gene>
<evidence type="ECO:0000256" key="1">
    <source>
        <dbReference type="SAM" id="SignalP"/>
    </source>
</evidence>
<dbReference type="EMBL" id="CAXIEN010000027">
    <property type="protein sequence ID" value="CAL1267268.1"/>
    <property type="molecule type" value="Genomic_DNA"/>
</dbReference>
<feature type="signal peptide" evidence="1">
    <location>
        <begin position="1"/>
        <end position="18"/>
    </location>
</feature>
<sequence>MFTVLLSLLSFSLCSVSAQEACPLQYSCNNTNFNESLVEKYCKSHDSVMSGRCCILNETVIGLDLRYCGVKTLNISQHVFEQVEILDLRENDYEKLTSDELIYLLKLNYLILWRTRQCKMSSLRSRNCKMHLLSWSLWLQMLK</sequence>
<accession>A0AAV1Z751</accession>
<dbReference type="Proteomes" id="UP001497382">
    <property type="component" value="Unassembled WGS sequence"/>
</dbReference>